<name>A0ABN3VXZ6_9ACTN</name>
<evidence type="ECO:0000313" key="3">
    <source>
        <dbReference type="Proteomes" id="UP001500831"/>
    </source>
</evidence>
<keyword evidence="3" id="KW-1185">Reference proteome</keyword>
<organism evidence="2 3">
    <name type="scientific">Streptosporangium fragile</name>
    <dbReference type="NCBI Taxonomy" id="46186"/>
    <lineage>
        <taxon>Bacteria</taxon>
        <taxon>Bacillati</taxon>
        <taxon>Actinomycetota</taxon>
        <taxon>Actinomycetes</taxon>
        <taxon>Streptosporangiales</taxon>
        <taxon>Streptosporangiaceae</taxon>
        <taxon>Streptosporangium</taxon>
    </lineage>
</organism>
<evidence type="ECO:0000259" key="1">
    <source>
        <dbReference type="Pfam" id="PF01636"/>
    </source>
</evidence>
<comment type="caution">
    <text evidence="2">The sequence shown here is derived from an EMBL/GenBank/DDBJ whole genome shotgun (WGS) entry which is preliminary data.</text>
</comment>
<dbReference type="EMBL" id="BAAAVI010000021">
    <property type="protein sequence ID" value="GAA2873056.1"/>
    <property type="molecule type" value="Genomic_DNA"/>
</dbReference>
<dbReference type="Gene3D" id="3.90.1200.10">
    <property type="match status" value="1"/>
</dbReference>
<gene>
    <name evidence="2" type="ORF">GCM10010517_33550</name>
</gene>
<sequence>MTVRPQWDDLPGGVRDTVQARIGQILKAEPVTRGLMPGIAARLHTEDGGTVFLKAVSGGSPAASLYARERRAGALLPPGLPAPRLLWSGDVEGWIVLLHEYVDGRDADLSPGSPDVPLVLDTLMVLNETLTPCPGRDGIPDVAENVAMLQAKAAHLLALPAGDLPYRAMYETALRGFHPDALGGDTLLHYDLHAGNLRIGHGQPYAIDWAFAARGAAWIDVVMLAPRFVAAGHTPEQAEALLARVPAWRSAPEGAVTALAALWTLFRLYKARFGPEEGREFRARAAEAGQAWVRHRT</sequence>
<proteinExistence type="predicted"/>
<reference evidence="2 3" key="1">
    <citation type="journal article" date="2019" name="Int. J. Syst. Evol. Microbiol.">
        <title>The Global Catalogue of Microorganisms (GCM) 10K type strain sequencing project: providing services to taxonomists for standard genome sequencing and annotation.</title>
        <authorList>
            <consortium name="The Broad Institute Genomics Platform"/>
            <consortium name="The Broad Institute Genome Sequencing Center for Infectious Disease"/>
            <person name="Wu L."/>
            <person name="Ma J."/>
        </authorList>
    </citation>
    <scope>NUCLEOTIDE SEQUENCE [LARGE SCALE GENOMIC DNA]</scope>
    <source>
        <strain evidence="2 3">JCM 6242</strain>
    </source>
</reference>
<dbReference type="Pfam" id="PF01636">
    <property type="entry name" value="APH"/>
    <property type="match status" value="1"/>
</dbReference>
<dbReference type="Proteomes" id="UP001500831">
    <property type="component" value="Unassembled WGS sequence"/>
</dbReference>
<accession>A0ABN3VXZ6</accession>
<protein>
    <recommendedName>
        <fullName evidence="1">Aminoglycoside phosphotransferase domain-containing protein</fullName>
    </recommendedName>
</protein>
<dbReference type="InterPro" id="IPR011009">
    <property type="entry name" value="Kinase-like_dom_sf"/>
</dbReference>
<dbReference type="SUPFAM" id="SSF56112">
    <property type="entry name" value="Protein kinase-like (PK-like)"/>
    <property type="match status" value="1"/>
</dbReference>
<evidence type="ECO:0000313" key="2">
    <source>
        <dbReference type="EMBL" id="GAA2873056.1"/>
    </source>
</evidence>
<dbReference type="RefSeq" id="WP_344972291.1">
    <property type="nucleotide sequence ID" value="NZ_BAAAVI010000021.1"/>
</dbReference>
<feature type="domain" description="Aminoglycoside phosphotransferase" evidence="1">
    <location>
        <begin position="43"/>
        <end position="250"/>
    </location>
</feature>
<dbReference type="InterPro" id="IPR002575">
    <property type="entry name" value="Aminoglycoside_PTrfase"/>
</dbReference>